<organism evidence="13 14">
    <name type="scientific">Tepidibacillus fermentans</name>
    <dbReference type="NCBI Taxonomy" id="1281767"/>
    <lineage>
        <taxon>Bacteria</taxon>
        <taxon>Bacillati</taxon>
        <taxon>Bacillota</taxon>
        <taxon>Bacilli</taxon>
        <taxon>Bacillales</taxon>
        <taxon>Bacillaceae</taxon>
        <taxon>Tepidibacillus</taxon>
    </lineage>
</organism>
<evidence type="ECO:0000256" key="5">
    <source>
        <dbReference type="ARBA" id="ARBA00022741"/>
    </source>
</evidence>
<dbReference type="RefSeq" id="WP_132766989.1">
    <property type="nucleotide sequence ID" value="NZ_SMAB01000002.1"/>
</dbReference>
<evidence type="ECO:0000256" key="7">
    <source>
        <dbReference type="ARBA" id="ARBA00032345"/>
    </source>
</evidence>
<dbReference type="InterPro" id="IPR031166">
    <property type="entry name" value="G_ENGA"/>
</dbReference>
<dbReference type="PRINTS" id="PR00326">
    <property type="entry name" value="GTP1OBG"/>
</dbReference>
<keyword evidence="6 9" id="KW-0342">GTP-binding</keyword>
<comment type="function">
    <text evidence="8 9 11">GTPase that plays an essential role in the late steps of ribosome biogenesis.</text>
</comment>
<dbReference type="PANTHER" id="PTHR43834">
    <property type="entry name" value="GTPASE DER"/>
    <property type="match status" value="1"/>
</dbReference>
<dbReference type="PROSITE" id="PS51712">
    <property type="entry name" value="G_ENGA"/>
    <property type="match status" value="2"/>
</dbReference>
<feature type="binding site" evidence="9">
    <location>
        <begin position="10"/>
        <end position="17"/>
    </location>
    <ligand>
        <name>GTP</name>
        <dbReference type="ChEBI" id="CHEBI:37565"/>
        <label>1</label>
    </ligand>
</feature>
<dbReference type="OrthoDB" id="9805918at2"/>
<evidence type="ECO:0000256" key="2">
    <source>
        <dbReference type="ARBA" id="ARBA00020953"/>
    </source>
</evidence>
<dbReference type="Pfam" id="PF01926">
    <property type="entry name" value="MMR_HSR1"/>
    <property type="match status" value="2"/>
</dbReference>
<evidence type="ECO:0000256" key="11">
    <source>
        <dbReference type="RuleBase" id="RU004481"/>
    </source>
</evidence>
<gene>
    <name evidence="9" type="primary">der</name>
    <name evidence="13" type="ORF">EDD72_102172</name>
</gene>
<dbReference type="GO" id="GO:0042254">
    <property type="term" value="P:ribosome biogenesis"/>
    <property type="evidence" value="ECO:0007669"/>
    <property type="project" value="UniProtKB-KW"/>
</dbReference>
<evidence type="ECO:0000256" key="1">
    <source>
        <dbReference type="ARBA" id="ARBA00008279"/>
    </source>
</evidence>
<dbReference type="NCBIfam" id="TIGR00231">
    <property type="entry name" value="small_GTP"/>
    <property type="match status" value="2"/>
</dbReference>
<comment type="caution">
    <text evidence="13">The sequence shown here is derived from an EMBL/GenBank/DDBJ whole genome shotgun (WGS) entry which is preliminary data.</text>
</comment>
<dbReference type="PIRSF" id="PIRSF006485">
    <property type="entry name" value="GTP-binding_EngA"/>
    <property type="match status" value="1"/>
</dbReference>
<feature type="binding site" evidence="9">
    <location>
        <begin position="57"/>
        <end position="61"/>
    </location>
    <ligand>
        <name>GTP</name>
        <dbReference type="ChEBI" id="CHEBI:37565"/>
        <label>1</label>
    </ligand>
</feature>
<dbReference type="AlphaFoldDB" id="A0A4V2UT46"/>
<dbReference type="NCBIfam" id="TIGR03594">
    <property type="entry name" value="GTPase_EngA"/>
    <property type="match status" value="1"/>
</dbReference>
<dbReference type="InterPro" id="IPR005225">
    <property type="entry name" value="Small_GTP-bd"/>
</dbReference>
<dbReference type="GO" id="GO:0005525">
    <property type="term" value="F:GTP binding"/>
    <property type="evidence" value="ECO:0007669"/>
    <property type="project" value="UniProtKB-UniRule"/>
</dbReference>
<keyword evidence="3 9" id="KW-0690">Ribosome biogenesis</keyword>
<feature type="domain" description="EngA-type G" evidence="12">
    <location>
        <begin position="177"/>
        <end position="352"/>
    </location>
</feature>
<reference evidence="13 14" key="1">
    <citation type="submission" date="2019-03" db="EMBL/GenBank/DDBJ databases">
        <title>Genomic Encyclopedia of Type Strains, Phase IV (KMG-IV): sequencing the most valuable type-strain genomes for metagenomic binning, comparative biology and taxonomic classification.</title>
        <authorList>
            <person name="Goeker M."/>
        </authorList>
    </citation>
    <scope>NUCLEOTIDE SEQUENCE [LARGE SCALE GENOMIC DNA]</scope>
    <source>
        <strain evidence="13 14">DSM 23802</strain>
    </source>
</reference>
<evidence type="ECO:0000313" key="13">
    <source>
        <dbReference type="EMBL" id="TCS84129.1"/>
    </source>
</evidence>
<comment type="similarity">
    <text evidence="1 9 10 11">Belongs to the TRAFAC class TrmE-Era-EngA-EngB-Septin-like GTPase superfamily. EngA (Der) GTPase family.</text>
</comment>
<dbReference type="InterPro" id="IPR032859">
    <property type="entry name" value="KH_dom-like"/>
</dbReference>
<comment type="subunit">
    <text evidence="9">Associates with the 50S ribosomal subunit.</text>
</comment>
<dbReference type="EMBL" id="SMAB01000002">
    <property type="protein sequence ID" value="TCS84129.1"/>
    <property type="molecule type" value="Genomic_DNA"/>
</dbReference>
<sequence length="439" mass="49066">MSKPVVALVGRPNVGKSTLFNRIAQKRIAIVEDTPGVTRDRIYSTAEWLDHQFHIIDTGGIEIEAEDEILMQIKHQAELAIDEADVIIFVVDGKTGVTEADKEVANLLYRAKKPIVLAVNKIDNIKMQEEIYEFYSLGFGEPYPVSGVHMIGLGDLLDAVVSHFPPQEEEPKDEDVIRVALIGRPNVGKSSLVNAILGEERVIVSNVAGTTRDAIDTPFSTQNQDYILVDTAGMRKRGKVYETTEKYSVLRALKAIDDADVVLVVLDGHAGVIEQDKRIAGYAHEAGKASIFVVNKWDIVEKDDKTMTQFVKKIRDEFQFMAYAPIVFVSAKTKQRVQKILPIVDEVAEAHSMRVATSVLNDVIADAVVMTPPPSDKGKRLKVKYVTQVAVKPPTFVVFVNDKELMHFSYERYLENKLREAFGFEGTPIRLIVREKEES</sequence>
<evidence type="ECO:0000256" key="9">
    <source>
        <dbReference type="HAMAP-Rule" id="MF_00195"/>
    </source>
</evidence>
<feature type="binding site" evidence="9">
    <location>
        <begin position="183"/>
        <end position="190"/>
    </location>
    <ligand>
        <name>GTP</name>
        <dbReference type="ChEBI" id="CHEBI:37565"/>
        <label>2</label>
    </ligand>
</feature>
<dbReference type="InterPro" id="IPR027417">
    <property type="entry name" value="P-loop_NTPase"/>
</dbReference>
<dbReference type="InterPro" id="IPR015946">
    <property type="entry name" value="KH_dom-like_a/b"/>
</dbReference>
<dbReference type="CDD" id="cd01895">
    <property type="entry name" value="EngA2"/>
    <property type="match status" value="1"/>
</dbReference>
<dbReference type="Gene3D" id="3.30.300.20">
    <property type="match status" value="1"/>
</dbReference>
<dbReference type="InterPro" id="IPR016484">
    <property type="entry name" value="GTPase_Der"/>
</dbReference>
<dbReference type="InterPro" id="IPR006073">
    <property type="entry name" value="GTP-bd"/>
</dbReference>
<protein>
    <recommendedName>
        <fullName evidence="2 9">GTPase Der</fullName>
    </recommendedName>
    <alternativeName>
        <fullName evidence="7 9">GTP-binding protein EngA</fullName>
    </alternativeName>
</protein>
<dbReference type="GO" id="GO:0043022">
    <property type="term" value="F:ribosome binding"/>
    <property type="evidence" value="ECO:0007669"/>
    <property type="project" value="TreeGrafter"/>
</dbReference>
<dbReference type="Proteomes" id="UP000295788">
    <property type="component" value="Unassembled WGS sequence"/>
</dbReference>
<dbReference type="Pfam" id="PF14714">
    <property type="entry name" value="KH_dom-like"/>
    <property type="match status" value="1"/>
</dbReference>
<accession>A0A4V2UT46</accession>
<dbReference type="FunFam" id="3.40.50.300:FF:000057">
    <property type="entry name" value="GTPase Der"/>
    <property type="match status" value="1"/>
</dbReference>
<keyword evidence="5 9" id="KW-0547">Nucleotide-binding</keyword>
<evidence type="ECO:0000256" key="6">
    <source>
        <dbReference type="ARBA" id="ARBA00023134"/>
    </source>
</evidence>
<feature type="binding site" evidence="9">
    <location>
        <begin position="120"/>
        <end position="123"/>
    </location>
    <ligand>
        <name>GTP</name>
        <dbReference type="ChEBI" id="CHEBI:37565"/>
        <label>1</label>
    </ligand>
</feature>
<dbReference type="FunFam" id="3.30.300.20:FF:000004">
    <property type="entry name" value="GTPase Der"/>
    <property type="match status" value="1"/>
</dbReference>
<evidence type="ECO:0000256" key="4">
    <source>
        <dbReference type="ARBA" id="ARBA00022737"/>
    </source>
</evidence>
<evidence type="ECO:0000313" key="14">
    <source>
        <dbReference type="Proteomes" id="UP000295788"/>
    </source>
</evidence>
<keyword evidence="14" id="KW-1185">Reference proteome</keyword>
<dbReference type="PANTHER" id="PTHR43834:SF6">
    <property type="entry name" value="GTPASE DER"/>
    <property type="match status" value="1"/>
</dbReference>
<evidence type="ECO:0000256" key="8">
    <source>
        <dbReference type="ARBA" id="ARBA00053470"/>
    </source>
</evidence>
<dbReference type="SUPFAM" id="SSF52540">
    <property type="entry name" value="P-loop containing nucleoside triphosphate hydrolases"/>
    <property type="match status" value="2"/>
</dbReference>
<keyword evidence="4 11" id="KW-0677">Repeat</keyword>
<feature type="binding site" evidence="9">
    <location>
        <begin position="230"/>
        <end position="234"/>
    </location>
    <ligand>
        <name>GTP</name>
        <dbReference type="ChEBI" id="CHEBI:37565"/>
        <label>2</label>
    </ligand>
</feature>
<proteinExistence type="inferred from homology"/>
<feature type="binding site" evidence="9">
    <location>
        <begin position="295"/>
        <end position="298"/>
    </location>
    <ligand>
        <name>GTP</name>
        <dbReference type="ChEBI" id="CHEBI:37565"/>
        <label>2</label>
    </ligand>
</feature>
<evidence type="ECO:0000259" key="12">
    <source>
        <dbReference type="PROSITE" id="PS51712"/>
    </source>
</evidence>
<dbReference type="HAMAP" id="MF_00195">
    <property type="entry name" value="GTPase_Der"/>
    <property type="match status" value="1"/>
</dbReference>
<name>A0A4V2UT46_9BACI</name>
<feature type="domain" description="EngA-type G" evidence="12">
    <location>
        <begin position="4"/>
        <end position="168"/>
    </location>
</feature>
<dbReference type="Gene3D" id="3.40.50.300">
    <property type="entry name" value="P-loop containing nucleotide triphosphate hydrolases"/>
    <property type="match status" value="2"/>
</dbReference>
<dbReference type="FunFam" id="3.40.50.300:FF:000040">
    <property type="entry name" value="GTPase Der"/>
    <property type="match status" value="1"/>
</dbReference>
<evidence type="ECO:0000256" key="10">
    <source>
        <dbReference type="PROSITE-ProRule" id="PRU01049"/>
    </source>
</evidence>
<dbReference type="CDD" id="cd01894">
    <property type="entry name" value="EngA1"/>
    <property type="match status" value="1"/>
</dbReference>
<evidence type="ECO:0000256" key="3">
    <source>
        <dbReference type="ARBA" id="ARBA00022517"/>
    </source>
</evidence>